<reference evidence="3" key="1">
    <citation type="journal article" date="2019" name="Int. J. Syst. Evol. Microbiol.">
        <title>The Global Catalogue of Microorganisms (GCM) 10K type strain sequencing project: providing services to taxonomists for standard genome sequencing and annotation.</title>
        <authorList>
            <consortium name="The Broad Institute Genomics Platform"/>
            <consortium name="The Broad Institute Genome Sequencing Center for Infectious Disease"/>
            <person name="Wu L."/>
            <person name="Ma J."/>
        </authorList>
    </citation>
    <scope>NUCLEOTIDE SEQUENCE [LARGE SCALE GENOMIC DNA]</scope>
    <source>
        <strain evidence="3">JCM 17342</strain>
    </source>
</reference>
<evidence type="ECO:0000259" key="1">
    <source>
        <dbReference type="PROSITE" id="PS51384"/>
    </source>
</evidence>
<dbReference type="InterPro" id="IPR007037">
    <property type="entry name" value="SIP_rossman_dom"/>
</dbReference>
<name>A0ABP7S1W6_9PSEU</name>
<dbReference type="Pfam" id="PF08021">
    <property type="entry name" value="FAD_binding_9"/>
    <property type="match status" value="1"/>
</dbReference>
<dbReference type="Gene3D" id="2.40.30.10">
    <property type="entry name" value="Translation factors"/>
    <property type="match status" value="1"/>
</dbReference>
<keyword evidence="3" id="KW-1185">Reference proteome</keyword>
<dbReference type="InterPro" id="IPR013113">
    <property type="entry name" value="SIP_FAD-bd"/>
</dbReference>
<evidence type="ECO:0000313" key="2">
    <source>
        <dbReference type="EMBL" id="GAA4005337.1"/>
    </source>
</evidence>
<dbReference type="Proteomes" id="UP001501747">
    <property type="component" value="Unassembled WGS sequence"/>
</dbReference>
<comment type="caution">
    <text evidence="2">The sequence shown here is derived from an EMBL/GenBank/DDBJ whole genome shotgun (WGS) entry which is preliminary data.</text>
</comment>
<dbReference type="Pfam" id="PF04954">
    <property type="entry name" value="SIP"/>
    <property type="match status" value="1"/>
</dbReference>
<sequence>MTATTDSAEARPRERVLGRPEQVLSYVHFRAQVREVRRLTPNMARVTLGGPDLAGLTSAGKDQRIKLFFPLAGQREPVLTSGPSWYQDYLAQPVDVRPVMRTYTLRGHRPEHNEVDVDFVLHGDTGPASAWVARAQRGDHVGLLAPNALHAPILGYEYHPAPGTDWHLLAGDETALPAIGGIVESLPAGAVAKVFVEVPEDADRQDFHTAADVEITWLAHHHGESRLLDAIRRADLPSGQAYAWIAGECTVIKHVRRHLLRERGVAKDALYFSGYWRRGADHDSL</sequence>
<gene>
    <name evidence="2" type="ORF">GCM10022247_28270</name>
</gene>
<dbReference type="InterPro" id="IPR039374">
    <property type="entry name" value="SIP_fam"/>
</dbReference>
<dbReference type="EMBL" id="BAABAL010000008">
    <property type="protein sequence ID" value="GAA4005337.1"/>
    <property type="molecule type" value="Genomic_DNA"/>
</dbReference>
<organism evidence="2 3">
    <name type="scientific">Allokutzneria multivorans</name>
    <dbReference type="NCBI Taxonomy" id="1142134"/>
    <lineage>
        <taxon>Bacteria</taxon>
        <taxon>Bacillati</taxon>
        <taxon>Actinomycetota</taxon>
        <taxon>Actinomycetes</taxon>
        <taxon>Pseudonocardiales</taxon>
        <taxon>Pseudonocardiaceae</taxon>
        <taxon>Allokutzneria</taxon>
    </lineage>
</organism>
<dbReference type="InterPro" id="IPR017938">
    <property type="entry name" value="Riboflavin_synthase-like_b-brl"/>
</dbReference>
<accession>A0ABP7S1W6</accession>
<dbReference type="PANTHER" id="PTHR30157">
    <property type="entry name" value="FERRIC REDUCTASE, NADPH-DEPENDENT"/>
    <property type="match status" value="1"/>
</dbReference>
<dbReference type="SUPFAM" id="SSF63380">
    <property type="entry name" value="Riboflavin synthase domain-like"/>
    <property type="match status" value="1"/>
</dbReference>
<feature type="domain" description="FAD-binding FR-type" evidence="1">
    <location>
        <begin position="26"/>
        <end position="153"/>
    </location>
</feature>
<evidence type="ECO:0000313" key="3">
    <source>
        <dbReference type="Proteomes" id="UP001501747"/>
    </source>
</evidence>
<dbReference type="InterPro" id="IPR017927">
    <property type="entry name" value="FAD-bd_FR_type"/>
</dbReference>
<dbReference type="CDD" id="cd06193">
    <property type="entry name" value="siderophore_interacting"/>
    <property type="match status" value="1"/>
</dbReference>
<dbReference type="PROSITE" id="PS51384">
    <property type="entry name" value="FAD_FR"/>
    <property type="match status" value="1"/>
</dbReference>
<protein>
    <submittedName>
        <fullName evidence="2">Siderophore-interacting protein</fullName>
    </submittedName>
</protein>
<dbReference type="InterPro" id="IPR039261">
    <property type="entry name" value="FNR_nucleotide-bd"/>
</dbReference>
<proteinExistence type="predicted"/>
<dbReference type="PANTHER" id="PTHR30157:SF0">
    <property type="entry name" value="NADPH-DEPENDENT FERRIC-CHELATE REDUCTASE"/>
    <property type="match status" value="1"/>
</dbReference>
<dbReference type="RefSeq" id="WP_344874708.1">
    <property type="nucleotide sequence ID" value="NZ_BAABAL010000008.1"/>
</dbReference>
<dbReference type="Gene3D" id="3.40.50.80">
    <property type="entry name" value="Nucleotide-binding domain of ferredoxin-NADP reductase (FNR) module"/>
    <property type="match status" value="1"/>
</dbReference>